<feature type="region of interest" description="Disordered" evidence="1">
    <location>
        <begin position="412"/>
        <end position="449"/>
    </location>
</feature>
<feature type="region of interest" description="Disordered" evidence="1">
    <location>
        <begin position="558"/>
        <end position="586"/>
    </location>
</feature>
<dbReference type="InterPro" id="IPR007752">
    <property type="entry name" value="Virulence_actor_ActA"/>
</dbReference>
<keyword evidence="2" id="KW-1133">Transmembrane helix</keyword>
<feature type="compositionally biased region" description="Basic and acidic residues" evidence="1">
    <location>
        <begin position="137"/>
        <end position="171"/>
    </location>
</feature>
<feature type="region of interest" description="Disordered" evidence="1">
    <location>
        <begin position="109"/>
        <end position="259"/>
    </location>
</feature>
<reference evidence="4" key="1">
    <citation type="journal article" date="2004" name="J. Bacteriol.">
        <title>Intraspecific phylogeny and lineage group identification based on the prfA virulence gene cluster of Listeria monocytogenes.</title>
        <authorList>
            <person name="Ward T.J."/>
            <person name="Gorski L."/>
            <person name="Borucki M.K."/>
            <person name="Mandrell R.E."/>
            <person name="Hutchins J."/>
            <person name="Pupedis K."/>
        </authorList>
    </citation>
    <scope>NUCLEOTIDE SEQUENCE</scope>
    <source>
        <strain evidence="4">NRRL 33019</strain>
    </source>
</reference>
<feature type="compositionally biased region" description="Polar residues" evidence="1">
    <location>
        <begin position="117"/>
        <end position="136"/>
    </location>
</feature>
<evidence type="ECO:0000256" key="3">
    <source>
        <dbReference type="SAM" id="SignalP"/>
    </source>
</evidence>
<feature type="compositionally biased region" description="Polar residues" evidence="1">
    <location>
        <begin position="360"/>
        <end position="378"/>
    </location>
</feature>
<feature type="compositionally biased region" description="Basic and acidic residues" evidence="1">
    <location>
        <begin position="62"/>
        <end position="77"/>
    </location>
</feature>
<reference evidence="5" key="3">
    <citation type="journal article" date="2006" name="Appl. Environ. Microbiol.">
        <title>Discovery of natural atypical nonhemolytic Listeria seeligeri isolates.</title>
        <authorList>
            <person name="Volokhov D."/>
            <person name="George J."/>
            <person name="Anderson C."/>
            <person name="Duvall R.E."/>
            <person name="Hitchins A.D."/>
        </authorList>
    </citation>
    <scope>NUCLEOTIDE SEQUENCE</scope>
    <source>
        <strain evidence="5">ATCC 35967</strain>
    </source>
</reference>
<accession>Q6R6B8</accession>
<dbReference type="PROSITE" id="PS51257">
    <property type="entry name" value="PROKAR_LIPOPROTEIN"/>
    <property type="match status" value="1"/>
</dbReference>
<organism evidence="4">
    <name type="scientific">Listeria seeligeri</name>
    <dbReference type="NCBI Taxonomy" id="1640"/>
    <lineage>
        <taxon>Bacteria</taxon>
        <taxon>Bacillati</taxon>
        <taxon>Bacillota</taxon>
        <taxon>Bacilli</taxon>
        <taxon>Bacillales</taxon>
        <taxon>Listeriaceae</taxon>
        <taxon>Listeria</taxon>
    </lineage>
</organism>
<protein>
    <submittedName>
        <fullName evidence="4">ActA</fullName>
    </submittedName>
</protein>
<feature type="region of interest" description="Disordered" evidence="1">
    <location>
        <begin position="331"/>
        <end position="378"/>
    </location>
</feature>
<sequence length="695" mass="76452">MGLKKIPSVILTIVVITSCLSFTTNDLYAQTTDEEDAKSSLNTNEWSEEETKPAAELSNEQGKVEKHAVYETTEQVRERELKELKELAKESSEKKGKRDKIKSFFAKKFPSEKSDSKTSTQENSVKNPQQSDSATNEIKEPTPKVDKKAAEKAAKVDKKAVEKAAKVDKKAAGKAKKTAKKAKKKAAELDKQLLGKIAQRRGALAESSDEAGRGYLSTSEEEREKIAKSKNGPMTKEIKSEKKKKKKKNSSARSTDVEFLPVIQESQLESSDLENEVIEKKTKQPFFSKAFEKIKGAGSWALDKLNENPGVKKAIVDQSAGFIDQLLTKKSSDESGAVQKEQVKEPAVVQKAPLKPARQAFSSNNPTSKESNSESSVNAKSFVEYITPIPQMSLGELRNEMSTKVDRVLYAIDSDMPPPPPSSDEEEVAKIKRQSSVDSDSSVSSDSSYYFRPSKLPRLQGFASPAHKQNFKSIHKPCIRGNIPVPVPSHANTMKLKPMNNARNFNQLNILNHAPAVSANQGSSKGTLQKKTIATQVRVPLPNSKMSSQKQINKLANTTQNNSAAQVNKTTSQVSGTTDVDKSLKVKRNQSAPAVLAPPVVLKEDLSKEEAEKKSNLDKQQQEEKKVEVIDPVKYSDLNDDSLDEKSEKVLVKSAEDEKAQETSGSNTILIISILAGSVIALLIFIKILNVRKLN</sequence>
<keyword evidence="2" id="KW-0812">Transmembrane</keyword>
<feature type="transmembrane region" description="Helical" evidence="2">
    <location>
        <begin position="669"/>
        <end position="689"/>
    </location>
</feature>
<dbReference type="AlphaFoldDB" id="Q6R6B8"/>
<evidence type="ECO:0000313" key="5">
    <source>
        <dbReference type="EMBL" id="AAW78573.1"/>
    </source>
</evidence>
<feature type="signal peptide" evidence="3">
    <location>
        <begin position="1"/>
        <end position="29"/>
    </location>
</feature>
<gene>
    <name evidence="4" type="primary">actA</name>
</gene>
<feature type="region of interest" description="Disordered" evidence="1">
    <location>
        <begin position="606"/>
        <end position="631"/>
    </location>
</feature>
<keyword evidence="3" id="KW-0732">Signal</keyword>
<feature type="chain" id="PRO_5007709218" evidence="3">
    <location>
        <begin position="30"/>
        <end position="695"/>
    </location>
</feature>
<name>Q6R6B8_LISSE</name>
<feature type="compositionally biased region" description="Basic residues" evidence="1">
    <location>
        <begin position="172"/>
        <end position="184"/>
    </location>
</feature>
<evidence type="ECO:0000313" key="4">
    <source>
        <dbReference type="EMBL" id="AAR97364.1"/>
    </source>
</evidence>
<dbReference type="OMA" id="KEEPGNH"/>
<evidence type="ECO:0000256" key="2">
    <source>
        <dbReference type="SAM" id="Phobius"/>
    </source>
</evidence>
<proteinExistence type="predicted"/>
<feature type="compositionally biased region" description="Polar residues" evidence="1">
    <location>
        <begin position="558"/>
        <end position="578"/>
    </location>
</feature>
<keyword evidence="2" id="KW-0472">Membrane</keyword>
<feature type="compositionally biased region" description="Low complexity" evidence="1">
    <location>
        <begin position="436"/>
        <end position="448"/>
    </location>
</feature>
<reference evidence="5" key="2">
    <citation type="submission" date="2005-01" db="EMBL/GenBank/DDBJ databases">
        <title>Characterization of atypical non-hemolytic Listeria seeligeri.</title>
        <authorList>
            <person name="Volokhov D.V."/>
            <person name="George J."/>
            <person name="Anderson C."/>
            <person name="Hitchins A.A."/>
            <person name="Chizhikov V.E."/>
        </authorList>
    </citation>
    <scope>NUCLEOTIDE SEQUENCE</scope>
    <source>
        <strain evidence="5">ATCC 35967</strain>
    </source>
</reference>
<dbReference type="Pfam" id="PF05058">
    <property type="entry name" value="ActA"/>
    <property type="match status" value="2"/>
</dbReference>
<dbReference type="EMBL" id="AY510074">
    <property type="protein sequence ID" value="AAR97364.1"/>
    <property type="molecule type" value="Genomic_DNA"/>
</dbReference>
<feature type="compositionally biased region" description="Basic residues" evidence="1">
    <location>
        <begin position="241"/>
        <end position="250"/>
    </location>
</feature>
<evidence type="ECO:0000256" key="1">
    <source>
        <dbReference type="SAM" id="MobiDB-lite"/>
    </source>
</evidence>
<dbReference type="EMBL" id="AY878348">
    <property type="protein sequence ID" value="AAW78573.1"/>
    <property type="molecule type" value="Genomic_DNA"/>
</dbReference>
<feature type="region of interest" description="Disordered" evidence="1">
    <location>
        <begin position="32"/>
        <end position="77"/>
    </location>
</feature>